<keyword evidence="2" id="KW-1185">Reference proteome</keyword>
<organism evidence="1 2">
    <name type="scientific">Roseibium hamelinense</name>
    <dbReference type="NCBI Taxonomy" id="150831"/>
    <lineage>
        <taxon>Bacteria</taxon>
        <taxon>Pseudomonadati</taxon>
        <taxon>Pseudomonadota</taxon>
        <taxon>Alphaproteobacteria</taxon>
        <taxon>Hyphomicrobiales</taxon>
        <taxon>Stappiaceae</taxon>
        <taxon>Roseibium</taxon>
    </lineage>
</organism>
<accession>A0A562SI71</accession>
<dbReference type="AlphaFoldDB" id="A0A562SI71"/>
<reference evidence="1 2" key="1">
    <citation type="submission" date="2019-07" db="EMBL/GenBank/DDBJ databases">
        <title>Genomic Encyclopedia of Archaeal and Bacterial Type Strains, Phase II (KMG-II): from individual species to whole genera.</title>
        <authorList>
            <person name="Goeker M."/>
        </authorList>
    </citation>
    <scope>NUCLEOTIDE SEQUENCE [LARGE SCALE GENOMIC DNA]</scope>
    <source>
        <strain evidence="1 2">ATCC BAA-252</strain>
    </source>
</reference>
<dbReference type="Pfam" id="PF07958">
    <property type="entry name" value="DUF1688"/>
    <property type="match status" value="1"/>
</dbReference>
<evidence type="ECO:0000313" key="1">
    <source>
        <dbReference type="EMBL" id="TWI80773.1"/>
    </source>
</evidence>
<proteinExistence type="predicted"/>
<gene>
    <name evidence="1" type="ORF">JM93_03987</name>
</gene>
<dbReference type="PANTHER" id="PTHR31687">
    <property type="match status" value="1"/>
</dbReference>
<dbReference type="PANTHER" id="PTHR31687:SF3">
    <property type="entry name" value="PROTEIN URG3"/>
    <property type="match status" value="1"/>
</dbReference>
<dbReference type="InterPro" id="IPR012469">
    <property type="entry name" value="DUF1688"/>
</dbReference>
<dbReference type="Proteomes" id="UP000320593">
    <property type="component" value="Unassembled WGS sequence"/>
</dbReference>
<sequence>MGFYEAIMLIKYETTPNEAGYMDTARQNGNKPDILSSSVFREVQKDLERLLLGNGFNTVMFHPHALNALADRIMEQMQKSYPDMQIPPKSCWRALEGQNVDRFGVLASAQGFATETDFFRSASDLAILCALADIRLPADWTFLDPMSGARLEGVSAKSVATAVMFGSGVFSSDPSAPMRADAYALSRVTADEVSAGFQFENGQGANAANALARQFRRLGELIAIRTDLFEDSDGIRPGNIANKLRSELVSPNIDAGVLLDAVFDGLTAIWDGGAVEKDRILGDVWASSLENTNEGADLWSFHLPAGAVCLNLIEPFGWTGFGMISLDVLPAPSDTGHAALFKESGLLSRTEGADPTLAACELRAATMAASKLVASSVRQKLEVGSDTLPMACLIEAGTQPMCRKLRLEKPQLWSDLDKMMDPRGVHWLPFGA</sequence>
<comment type="caution">
    <text evidence="1">The sequence shown here is derived from an EMBL/GenBank/DDBJ whole genome shotgun (WGS) entry which is preliminary data.</text>
</comment>
<protein>
    <submittedName>
        <fullName evidence="1">Uncharacterized protein DUF1688</fullName>
    </submittedName>
</protein>
<evidence type="ECO:0000313" key="2">
    <source>
        <dbReference type="Proteomes" id="UP000320593"/>
    </source>
</evidence>
<dbReference type="EMBL" id="VLLF01000011">
    <property type="protein sequence ID" value="TWI80773.1"/>
    <property type="molecule type" value="Genomic_DNA"/>
</dbReference>
<name>A0A562SI71_9HYPH</name>